<keyword evidence="2" id="KW-0472">Membrane</keyword>
<feature type="region of interest" description="Disordered" evidence="1">
    <location>
        <begin position="1"/>
        <end position="43"/>
    </location>
</feature>
<protein>
    <submittedName>
        <fullName evidence="4">DUF3152 domain-containing protein</fullName>
    </submittedName>
</protein>
<dbReference type="SUPFAM" id="SSF55486">
    <property type="entry name" value="Metalloproteases ('zincins'), catalytic domain"/>
    <property type="match status" value="1"/>
</dbReference>
<accession>A0ABT2JHT0</accession>
<proteinExistence type="predicted"/>
<organism evidence="4 5">
    <name type="scientific">Actinophytocola gossypii</name>
    <dbReference type="NCBI Taxonomy" id="2812003"/>
    <lineage>
        <taxon>Bacteria</taxon>
        <taxon>Bacillati</taxon>
        <taxon>Actinomycetota</taxon>
        <taxon>Actinomycetes</taxon>
        <taxon>Pseudonocardiales</taxon>
        <taxon>Pseudonocardiaceae</taxon>
    </lineage>
</organism>
<evidence type="ECO:0000259" key="3">
    <source>
        <dbReference type="Pfam" id="PF11350"/>
    </source>
</evidence>
<gene>
    <name evidence="4" type="ORF">JT362_29800</name>
</gene>
<dbReference type="InterPro" id="IPR022603">
    <property type="entry name" value="DUF3152"/>
</dbReference>
<evidence type="ECO:0000256" key="2">
    <source>
        <dbReference type="SAM" id="Phobius"/>
    </source>
</evidence>
<dbReference type="EMBL" id="JAFFZE010000024">
    <property type="protein sequence ID" value="MCT2587326.1"/>
    <property type="molecule type" value="Genomic_DNA"/>
</dbReference>
<keyword evidence="5" id="KW-1185">Reference proteome</keyword>
<sequence>MLGAVTKRAQDRHRASARRTSAQPLAASWRPDGDEPGPARRRRTRKRGLRGLLATYSWRIYAVPVLVAVTVLVFIDTANDDGTPARADQISAVRGEQDPEAPAPADPKATEQPAVPPNLNIPTAELPKGAPYPKAGEGEFDIVPGRGERVGTGGELFTYTIEIERGIDLAPYGGKDSFASLVDTTLADPRGWAATGQVSVQRIDGEAEEPDVRMTLATPETIHQPDYCGYSIKYESSCWRSSESRVMINLARWVRGAVAFGGDIGTYRQYAINHEIGHAFDNGHVGCAKNGALAPVMMQQTFGVANDYVARLNDQVGNADPVQADGKTCRYNAWPNPQARPA</sequence>
<evidence type="ECO:0000256" key="1">
    <source>
        <dbReference type="SAM" id="MobiDB-lite"/>
    </source>
</evidence>
<dbReference type="Proteomes" id="UP001156441">
    <property type="component" value="Unassembled WGS sequence"/>
</dbReference>
<keyword evidence="2" id="KW-1133">Transmembrane helix</keyword>
<name>A0ABT2JHT0_9PSEU</name>
<feature type="transmembrane region" description="Helical" evidence="2">
    <location>
        <begin position="51"/>
        <end position="75"/>
    </location>
</feature>
<comment type="caution">
    <text evidence="4">The sequence shown here is derived from an EMBL/GenBank/DDBJ whole genome shotgun (WGS) entry which is preliminary data.</text>
</comment>
<feature type="domain" description="DUF3152" evidence="3">
    <location>
        <begin position="126"/>
        <end position="337"/>
    </location>
</feature>
<feature type="region of interest" description="Disordered" evidence="1">
    <location>
        <begin position="94"/>
        <end position="147"/>
    </location>
</feature>
<dbReference type="Pfam" id="PF11350">
    <property type="entry name" value="DUF3152"/>
    <property type="match status" value="1"/>
</dbReference>
<evidence type="ECO:0000313" key="4">
    <source>
        <dbReference type="EMBL" id="MCT2587326.1"/>
    </source>
</evidence>
<evidence type="ECO:0000313" key="5">
    <source>
        <dbReference type="Proteomes" id="UP001156441"/>
    </source>
</evidence>
<reference evidence="4 5" key="1">
    <citation type="submission" date="2021-02" db="EMBL/GenBank/DDBJ databases">
        <title>Actinophytocola xerophila sp. nov., isolated from soil of cotton cropping field.</title>
        <authorList>
            <person name="Huang R."/>
            <person name="Chen X."/>
            <person name="Ge X."/>
            <person name="Liu W."/>
        </authorList>
    </citation>
    <scope>NUCLEOTIDE SEQUENCE [LARGE SCALE GENOMIC DNA]</scope>
    <source>
        <strain evidence="4 5">S1-96</strain>
    </source>
</reference>
<keyword evidence="2" id="KW-0812">Transmembrane</keyword>